<protein>
    <recommendedName>
        <fullName evidence="4">BTB domain-containing protein</fullName>
    </recommendedName>
</protein>
<name>A0A8H4R0W1_9AGAR</name>
<proteinExistence type="predicted"/>
<evidence type="ECO:0000256" key="1">
    <source>
        <dbReference type="SAM" id="MobiDB-lite"/>
    </source>
</evidence>
<dbReference type="Proteomes" id="UP000521872">
    <property type="component" value="Unassembled WGS sequence"/>
</dbReference>
<gene>
    <name evidence="2" type="ORF">D9613_001031</name>
</gene>
<evidence type="ECO:0000313" key="2">
    <source>
        <dbReference type="EMBL" id="KAF4620798.1"/>
    </source>
</evidence>
<evidence type="ECO:0008006" key="4">
    <source>
        <dbReference type="Google" id="ProtNLM"/>
    </source>
</evidence>
<dbReference type="EMBL" id="JAACJL010000015">
    <property type="protein sequence ID" value="KAF4620798.1"/>
    <property type="molecule type" value="Genomic_DNA"/>
</dbReference>
<keyword evidence="3" id="KW-1185">Reference proteome</keyword>
<feature type="region of interest" description="Disordered" evidence="1">
    <location>
        <begin position="1"/>
        <end position="27"/>
    </location>
</feature>
<dbReference type="AlphaFoldDB" id="A0A8H4R0W1"/>
<evidence type="ECO:0000313" key="3">
    <source>
        <dbReference type="Proteomes" id="UP000521872"/>
    </source>
</evidence>
<reference evidence="2 3" key="1">
    <citation type="submission" date="2019-12" db="EMBL/GenBank/DDBJ databases">
        <authorList>
            <person name="Floudas D."/>
            <person name="Bentzer J."/>
            <person name="Ahren D."/>
            <person name="Johansson T."/>
            <person name="Persson P."/>
            <person name="Tunlid A."/>
        </authorList>
    </citation>
    <scope>NUCLEOTIDE SEQUENCE [LARGE SCALE GENOMIC DNA]</scope>
    <source>
        <strain evidence="2 3">CBS 102.39</strain>
    </source>
</reference>
<accession>A0A8H4R0W1</accession>
<comment type="caution">
    <text evidence="2">The sequence shown here is derived from an EMBL/GenBank/DDBJ whole genome shotgun (WGS) entry which is preliminary data.</text>
</comment>
<organism evidence="2 3">
    <name type="scientific">Agrocybe pediades</name>
    <dbReference type="NCBI Taxonomy" id="84607"/>
    <lineage>
        <taxon>Eukaryota</taxon>
        <taxon>Fungi</taxon>
        <taxon>Dikarya</taxon>
        <taxon>Basidiomycota</taxon>
        <taxon>Agaricomycotina</taxon>
        <taxon>Agaricomycetes</taxon>
        <taxon>Agaricomycetidae</taxon>
        <taxon>Agaricales</taxon>
        <taxon>Agaricineae</taxon>
        <taxon>Strophariaceae</taxon>
        <taxon>Agrocybe</taxon>
    </lineage>
</organism>
<sequence length="325" mass="36391">MDSPPASGSTLIAESGPSQTGPTEPVPVYEKDEDYYIDSTLMIFQVENCLFRVPAHIFADAPVFAGMIRLPQSGESCEGLSDDDPIVLPSDVRSDDFENLLEALHPLQISLKLDLTNPKWISVLKLSTLWFLTKFRALAISEIERINELTSIQKVQMGRAYKISKWVVEGFTEFVMREARISAEEALSRIREKRIARALTRVVVMKEFEEEFCGELQDIRTHEEAFKEAQDDIPLPPEEYDGPPPDAFNPWKAAFAFPSKTSSGTREWELPQSVTGSRGQVVAQADEFTTFEAVEEPASESTSILDSWLATVPTGGNLKKKKKNK</sequence>
<feature type="compositionally biased region" description="Polar residues" evidence="1">
    <location>
        <begin position="1"/>
        <end position="22"/>
    </location>
</feature>